<dbReference type="AlphaFoldDB" id="A0A9D4RGQ2"/>
<accession>A0A9D4RGQ2</accession>
<proteinExistence type="predicted"/>
<reference evidence="2" key="2">
    <citation type="submission" date="2020-11" db="EMBL/GenBank/DDBJ databases">
        <authorList>
            <person name="McCartney M.A."/>
            <person name="Auch B."/>
            <person name="Kono T."/>
            <person name="Mallez S."/>
            <person name="Becker A."/>
            <person name="Gohl D.M."/>
            <person name="Silverstein K.A.T."/>
            <person name="Koren S."/>
            <person name="Bechman K.B."/>
            <person name="Herman A."/>
            <person name="Abrahante J.E."/>
            <person name="Garbe J."/>
        </authorList>
    </citation>
    <scope>NUCLEOTIDE SEQUENCE</scope>
    <source>
        <strain evidence="2">Duluth1</strain>
        <tissue evidence="2">Whole animal</tissue>
    </source>
</reference>
<name>A0A9D4RGQ2_DREPO</name>
<feature type="region of interest" description="Disordered" evidence="1">
    <location>
        <begin position="188"/>
        <end position="209"/>
    </location>
</feature>
<reference evidence="2" key="1">
    <citation type="journal article" date="2019" name="bioRxiv">
        <title>The Genome of the Zebra Mussel, Dreissena polymorpha: A Resource for Invasive Species Research.</title>
        <authorList>
            <person name="McCartney M.A."/>
            <person name="Auch B."/>
            <person name="Kono T."/>
            <person name="Mallez S."/>
            <person name="Zhang Y."/>
            <person name="Obille A."/>
            <person name="Becker A."/>
            <person name="Abrahante J.E."/>
            <person name="Garbe J."/>
            <person name="Badalamenti J.P."/>
            <person name="Herman A."/>
            <person name="Mangelson H."/>
            <person name="Liachko I."/>
            <person name="Sullivan S."/>
            <person name="Sone E.D."/>
            <person name="Koren S."/>
            <person name="Silverstein K.A.T."/>
            <person name="Beckman K.B."/>
            <person name="Gohl D.M."/>
        </authorList>
    </citation>
    <scope>NUCLEOTIDE SEQUENCE</scope>
    <source>
        <strain evidence="2">Duluth1</strain>
        <tissue evidence="2">Whole animal</tissue>
    </source>
</reference>
<sequence length="289" mass="31965">MTIDLEVYRDIPGYKAILRSVLKSQIQLLVHQLSEHTGDETVVITANVTDYCHGYMGSSPGNKFLQQNTSVKEQFLNFCLGHHDAYCPFDQLTAPFISSQPLLSATCPFDQHPASLFITQPLSSAPCPLYQLPAFSPYPFISILPMLSASCTFDQYPALLKAAFPFDLYLSLLSASCLLVEVDASPNESRRSHSRLDPMISGQGHKVKDRGHTYDMDIEEGLRHANGSPMMDAEGEGAEIANTDIYLMTGTHNQTQEDSGNHPAVTVKTKTSIVTRSSKRKSAMPSRRY</sequence>
<evidence type="ECO:0000313" key="3">
    <source>
        <dbReference type="Proteomes" id="UP000828390"/>
    </source>
</evidence>
<evidence type="ECO:0000256" key="1">
    <source>
        <dbReference type="SAM" id="MobiDB-lite"/>
    </source>
</evidence>
<dbReference type="Proteomes" id="UP000828390">
    <property type="component" value="Unassembled WGS sequence"/>
</dbReference>
<keyword evidence="3" id="KW-1185">Reference proteome</keyword>
<protein>
    <submittedName>
        <fullName evidence="2">Uncharacterized protein</fullName>
    </submittedName>
</protein>
<organism evidence="2 3">
    <name type="scientific">Dreissena polymorpha</name>
    <name type="common">Zebra mussel</name>
    <name type="synonym">Mytilus polymorpha</name>
    <dbReference type="NCBI Taxonomy" id="45954"/>
    <lineage>
        <taxon>Eukaryota</taxon>
        <taxon>Metazoa</taxon>
        <taxon>Spiralia</taxon>
        <taxon>Lophotrochozoa</taxon>
        <taxon>Mollusca</taxon>
        <taxon>Bivalvia</taxon>
        <taxon>Autobranchia</taxon>
        <taxon>Heteroconchia</taxon>
        <taxon>Euheterodonta</taxon>
        <taxon>Imparidentia</taxon>
        <taxon>Neoheterodontei</taxon>
        <taxon>Myida</taxon>
        <taxon>Dreissenoidea</taxon>
        <taxon>Dreissenidae</taxon>
        <taxon>Dreissena</taxon>
    </lineage>
</organism>
<gene>
    <name evidence="2" type="ORF">DPMN_028707</name>
</gene>
<dbReference type="EMBL" id="JAIWYP010000002">
    <property type="protein sequence ID" value="KAH3865665.1"/>
    <property type="molecule type" value="Genomic_DNA"/>
</dbReference>
<evidence type="ECO:0000313" key="2">
    <source>
        <dbReference type="EMBL" id="KAH3865665.1"/>
    </source>
</evidence>
<comment type="caution">
    <text evidence="2">The sequence shown here is derived from an EMBL/GenBank/DDBJ whole genome shotgun (WGS) entry which is preliminary data.</text>
</comment>